<dbReference type="InterPro" id="IPR036514">
    <property type="entry name" value="SGNH_hydro_sf"/>
</dbReference>
<dbReference type="EMBL" id="CP048711">
    <property type="protein sequence ID" value="QIB66166.1"/>
    <property type="molecule type" value="Genomic_DNA"/>
</dbReference>
<organism evidence="1 2">
    <name type="scientific">Kineobactrum salinum</name>
    <dbReference type="NCBI Taxonomy" id="2708301"/>
    <lineage>
        <taxon>Bacteria</taxon>
        <taxon>Pseudomonadati</taxon>
        <taxon>Pseudomonadota</taxon>
        <taxon>Gammaproteobacteria</taxon>
        <taxon>Cellvibrionales</taxon>
        <taxon>Halieaceae</taxon>
        <taxon>Kineobactrum</taxon>
    </lineage>
</organism>
<reference evidence="1 2" key="1">
    <citation type="submission" date="2020-02" db="EMBL/GenBank/DDBJ databases">
        <title>Genome sequencing for Kineobactrum sp. M2.</title>
        <authorList>
            <person name="Park S.-J."/>
        </authorList>
    </citation>
    <scope>NUCLEOTIDE SEQUENCE [LARGE SCALE GENOMIC DNA]</scope>
    <source>
        <strain evidence="1 2">M2</strain>
    </source>
</reference>
<evidence type="ECO:0000313" key="1">
    <source>
        <dbReference type="EMBL" id="QIB66166.1"/>
    </source>
</evidence>
<evidence type="ECO:0008006" key="3">
    <source>
        <dbReference type="Google" id="ProtNLM"/>
    </source>
</evidence>
<proteinExistence type="predicted"/>
<dbReference type="GO" id="GO:0016788">
    <property type="term" value="F:hydrolase activity, acting on ester bonds"/>
    <property type="evidence" value="ECO:0007669"/>
    <property type="project" value="UniProtKB-ARBA"/>
</dbReference>
<keyword evidence="2" id="KW-1185">Reference proteome</keyword>
<accession>A0A6C0U2A7</accession>
<gene>
    <name evidence="1" type="ORF">G3T16_12830</name>
</gene>
<protein>
    <recommendedName>
        <fullName evidence="3">SGNH hydrolase-type esterase domain-containing protein</fullName>
    </recommendedName>
</protein>
<dbReference type="Proteomes" id="UP000477680">
    <property type="component" value="Chromosome"/>
</dbReference>
<dbReference type="AlphaFoldDB" id="A0A6C0U2A7"/>
<dbReference type="RefSeq" id="WP_163495601.1">
    <property type="nucleotide sequence ID" value="NZ_CP048711.1"/>
</dbReference>
<sequence length="251" mass="28038">MYSWTTIRVFCLVLLLLPIAHLAWLTSREALIAMDHSPSAWEHEVAAYARADRERRLPTDPVVVVGGRAVKLWQGLEQLLAPRPVLLRGLGAATVDDINHYYEQLIGFYQPKSVVLLPGTSNFHVRDNKDPAELLQAVQELEAQDAAHGVTRNFYVFAPLKLPFYPGDHERMAQSAVLLQSWAATRPRVTVLDPNPLLADRTGAPAAQFFRPGGRHLNEHGYLRLGMLLREHIHRPPGQATEGETLASGIR</sequence>
<evidence type="ECO:0000313" key="2">
    <source>
        <dbReference type="Proteomes" id="UP000477680"/>
    </source>
</evidence>
<name>A0A6C0U2A7_9GAMM</name>
<dbReference type="Gene3D" id="3.40.50.1110">
    <property type="entry name" value="SGNH hydrolase"/>
    <property type="match status" value="1"/>
</dbReference>
<dbReference type="SUPFAM" id="SSF52266">
    <property type="entry name" value="SGNH hydrolase"/>
    <property type="match status" value="1"/>
</dbReference>
<dbReference type="KEGG" id="kim:G3T16_12830"/>